<name>A0A3A8J9K1_9BACT</name>
<organism evidence="1 2">
    <name type="scientific">Corallococcus carmarthensis</name>
    <dbReference type="NCBI Taxonomy" id="2316728"/>
    <lineage>
        <taxon>Bacteria</taxon>
        <taxon>Pseudomonadati</taxon>
        <taxon>Myxococcota</taxon>
        <taxon>Myxococcia</taxon>
        <taxon>Myxococcales</taxon>
        <taxon>Cystobacterineae</taxon>
        <taxon>Myxococcaceae</taxon>
        <taxon>Corallococcus</taxon>
    </lineage>
</organism>
<proteinExistence type="predicted"/>
<evidence type="ECO:0000313" key="1">
    <source>
        <dbReference type="EMBL" id="RKG91708.1"/>
    </source>
</evidence>
<comment type="caution">
    <text evidence="1">The sequence shown here is derived from an EMBL/GenBank/DDBJ whole genome shotgun (WGS) entry which is preliminary data.</text>
</comment>
<gene>
    <name evidence="1" type="ORF">D7X32_44795</name>
</gene>
<dbReference type="EMBL" id="RAWE01000530">
    <property type="protein sequence ID" value="RKG91708.1"/>
    <property type="molecule type" value="Genomic_DNA"/>
</dbReference>
<protein>
    <submittedName>
        <fullName evidence="1">IS5/IS1182 family transposase</fullName>
    </submittedName>
</protein>
<evidence type="ECO:0000313" key="2">
    <source>
        <dbReference type="Proteomes" id="UP000268313"/>
    </source>
</evidence>
<accession>A0A3A8J9K1</accession>
<feature type="non-terminal residue" evidence="1">
    <location>
        <position position="68"/>
    </location>
</feature>
<dbReference type="AlphaFoldDB" id="A0A3A8J9K1"/>
<reference evidence="2" key="1">
    <citation type="submission" date="2018-09" db="EMBL/GenBank/DDBJ databases">
        <authorList>
            <person name="Livingstone P.G."/>
            <person name="Whitworth D.E."/>
        </authorList>
    </citation>
    <scope>NUCLEOTIDE SEQUENCE [LARGE SCALE GENOMIC DNA]</scope>
    <source>
        <strain evidence="2">CA043D</strain>
    </source>
</reference>
<sequence>MAVLNRFRAQNAALFLAALEQTVRWAVEEGLVRTQELGIDSVRLRAHASRSQVRVHAQSLRRLKHLRA</sequence>
<dbReference type="Proteomes" id="UP000268313">
    <property type="component" value="Unassembled WGS sequence"/>
</dbReference>
<keyword evidence="2" id="KW-1185">Reference proteome</keyword>